<dbReference type="Proteomes" id="UP001241072">
    <property type="component" value="Unassembled WGS sequence"/>
</dbReference>
<reference evidence="6 7" key="1">
    <citation type="submission" date="2023-07" db="EMBL/GenBank/DDBJ databases">
        <title>Protaetiibacter sp. nov WY-16 isolated from soil.</title>
        <authorList>
            <person name="Liu B."/>
            <person name="Wan Y."/>
        </authorList>
    </citation>
    <scope>NUCLEOTIDE SEQUENCE [LARGE SCALE GENOMIC DNA]</scope>
    <source>
        <strain evidence="6 7">WY-16</strain>
    </source>
</reference>
<dbReference type="InterPro" id="IPR028082">
    <property type="entry name" value="Peripla_BP_I"/>
</dbReference>
<dbReference type="CDD" id="cd01392">
    <property type="entry name" value="HTH_LacI"/>
    <property type="match status" value="1"/>
</dbReference>
<dbReference type="RefSeq" id="WP_305002316.1">
    <property type="nucleotide sequence ID" value="NZ_JAUQUB010000001.1"/>
</dbReference>
<keyword evidence="4" id="KW-0804">Transcription</keyword>
<gene>
    <name evidence="6" type="ORF">Q5716_06745</name>
</gene>
<dbReference type="SMART" id="SM00354">
    <property type="entry name" value="HTH_LACI"/>
    <property type="match status" value="1"/>
</dbReference>
<evidence type="ECO:0000256" key="2">
    <source>
        <dbReference type="ARBA" id="ARBA00023015"/>
    </source>
</evidence>
<dbReference type="PANTHER" id="PTHR30146">
    <property type="entry name" value="LACI-RELATED TRANSCRIPTIONAL REPRESSOR"/>
    <property type="match status" value="1"/>
</dbReference>
<keyword evidence="7" id="KW-1185">Reference proteome</keyword>
<evidence type="ECO:0000313" key="7">
    <source>
        <dbReference type="Proteomes" id="UP001241072"/>
    </source>
</evidence>
<dbReference type="InterPro" id="IPR046335">
    <property type="entry name" value="LacI/GalR-like_sensor"/>
</dbReference>
<accession>A0ABT9BLS2</accession>
<organism evidence="6 7">
    <name type="scientific">Antiquaquibacter soli</name>
    <dbReference type="NCBI Taxonomy" id="3064523"/>
    <lineage>
        <taxon>Bacteria</taxon>
        <taxon>Bacillati</taxon>
        <taxon>Actinomycetota</taxon>
        <taxon>Actinomycetes</taxon>
        <taxon>Micrococcales</taxon>
        <taxon>Microbacteriaceae</taxon>
        <taxon>Antiquaquibacter</taxon>
    </lineage>
</organism>
<keyword evidence="1" id="KW-0678">Repressor</keyword>
<dbReference type="Pfam" id="PF00356">
    <property type="entry name" value="LacI"/>
    <property type="match status" value="1"/>
</dbReference>
<name>A0ABT9BLS2_9MICO</name>
<dbReference type="SUPFAM" id="SSF53822">
    <property type="entry name" value="Periplasmic binding protein-like I"/>
    <property type="match status" value="1"/>
</dbReference>
<dbReference type="Gene3D" id="1.10.260.40">
    <property type="entry name" value="lambda repressor-like DNA-binding domains"/>
    <property type="match status" value="1"/>
</dbReference>
<keyword evidence="2" id="KW-0805">Transcription regulation</keyword>
<dbReference type="InterPro" id="IPR010982">
    <property type="entry name" value="Lambda_DNA-bd_dom_sf"/>
</dbReference>
<evidence type="ECO:0000259" key="5">
    <source>
        <dbReference type="PROSITE" id="PS50932"/>
    </source>
</evidence>
<dbReference type="PANTHER" id="PTHR30146:SF148">
    <property type="entry name" value="HTH-TYPE TRANSCRIPTIONAL REPRESSOR PURR-RELATED"/>
    <property type="match status" value="1"/>
</dbReference>
<proteinExistence type="predicted"/>
<evidence type="ECO:0000313" key="6">
    <source>
        <dbReference type="EMBL" id="MDO7881924.1"/>
    </source>
</evidence>
<dbReference type="EMBL" id="JAUQUB010000001">
    <property type="protein sequence ID" value="MDO7881924.1"/>
    <property type="molecule type" value="Genomic_DNA"/>
</dbReference>
<evidence type="ECO:0000256" key="4">
    <source>
        <dbReference type="ARBA" id="ARBA00023163"/>
    </source>
</evidence>
<feature type="domain" description="HTH lacI-type" evidence="5">
    <location>
        <begin position="2"/>
        <end position="58"/>
    </location>
</feature>
<dbReference type="CDD" id="cd06267">
    <property type="entry name" value="PBP1_LacI_sugar_binding-like"/>
    <property type="match status" value="1"/>
</dbReference>
<keyword evidence="3 6" id="KW-0238">DNA-binding</keyword>
<evidence type="ECO:0000256" key="3">
    <source>
        <dbReference type="ARBA" id="ARBA00023125"/>
    </source>
</evidence>
<dbReference type="SUPFAM" id="SSF47413">
    <property type="entry name" value="lambda repressor-like DNA-binding domains"/>
    <property type="match status" value="1"/>
</dbReference>
<dbReference type="Pfam" id="PF13377">
    <property type="entry name" value="Peripla_BP_3"/>
    <property type="match status" value="1"/>
</dbReference>
<evidence type="ECO:0000256" key="1">
    <source>
        <dbReference type="ARBA" id="ARBA00022491"/>
    </source>
</evidence>
<dbReference type="InterPro" id="IPR000843">
    <property type="entry name" value="HTH_LacI"/>
</dbReference>
<dbReference type="Gene3D" id="3.40.50.2300">
    <property type="match status" value="2"/>
</dbReference>
<dbReference type="PROSITE" id="PS50932">
    <property type="entry name" value="HTH_LACI_2"/>
    <property type="match status" value="1"/>
</dbReference>
<protein>
    <submittedName>
        <fullName evidence="6">LacI family DNA-binding transcriptional regulator</fullName>
    </submittedName>
</protein>
<sequence length="337" mass="35795">MARLKDVAQLAQVSVSVASRVLNNDEGARINADTRKRVFEAAEQLAYVPDHRARALRLARAGAIALVVPEVNNAIFANLHAGVQEICHESSTAVFVAQLDPPEDDSRSLARIIGNGRVDGVILQRSEQYSDEALRRAIQLDIPVVLFNSTLEGHVGSVAMDDAGSVNVALEHLRGLGHTDIAFIAGAAQHDAAARRLVAFRELLGASGAPVRDEWIVPAGWEAPAGAEAMRSLLELPERPTAVLVASVNASIGALSAALAAGVRVPEELSIVTIHDTWQAEYVTPSITTVAMPMHAAGQWAASMVLDHLSGSPLRDEVITSPAPRLVVRSSTSAPRR</sequence>
<dbReference type="GO" id="GO:0003677">
    <property type="term" value="F:DNA binding"/>
    <property type="evidence" value="ECO:0007669"/>
    <property type="project" value="UniProtKB-KW"/>
</dbReference>
<comment type="caution">
    <text evidence="6">The sequence shown here is derived from an EMBL/GenBank/DDBJ whole genome shotgun (WGS) entry which is preliminary data.</text>
</comment>